<reference evidence="3" key="1">
    <citation type="thesis" date="2020" institute="ProQuest LLC" country="789 East Eisenhower Parkway, Ann Arbor, MI, USA">
        <title>Comparative Genomics and Chromosome Evolution.</title>
        <authorList>
            <person name="Mudd A.B."/>
        </authorList>
    </citation>
    <scope>NUCLEOTIDE SEQUENCE</scope>
    <source>
        <strain evidence="3">Female2</strain>
        <tissue evidence="3">Blood</tissue>
    </source>
</reference>
<evidence type="ECO:0000313" key="4">
    <source>
        <dbReference type="Proteomes" id="UP000812440"/>
    </source>
</evidence>
<dbReference type="InterPro" id="IPR050621">
    <property type="entry name" value="Tudor_domain_containing"/>
</dbReference>
<dbReference type="PROSITE" id="PS50304">
    <property type="entry name" value="TUDOR"/>
    <property type="match status" value="2"/>
</dbReference>
<gene>
    <name evidence="3" type="ORF">GDO86_017941</name>
</gene>
<comment type="caution">
    <text evidence="3">The sequence shown here is derived from an EMBL/GenBank/DDBJ whole genome shotgun (WGS) entry which is preliminary data.</text>
</comment>
<dbReference type="Gene3D" id="2.40.50.90">
    <property type="match status" value="2"/>
</dbReference>
<dbReference type="InterPro" id="IPR035437">
    <property type="entry name" value="SNase_OB-fold_sf"/>
</dbReference>
<dbReference type="InterPro" id="IPR002999">
    <property type="entry name" value="Tudor"/>
</dbReference>
<name>A0A8T2ICP8_9PIPI</name>
<evidence type="ECO:0000259" key="2">
    <source>
        <dbReference type="PROSITE" id="PS50304"/>
    </source>
</evidence>
<dbReference type="PANTHER" id="PTHR22948">
    <property type="entry name" value="TUDOR DOMAIN CONTAINING PROTEIN"/>
    <property type="match status" value="1"/>
</dbReference>
<feature type="domain" description="Tudor" evidence="2">
    <location>
        <begin position="79"/>
        <end position="138"/>
    </location>
</feature>
<dbReference type="SMART" id="SM00333">
    <property type="entry name" value="TUDOR"/>
    <property type="match status" value="2"/>
</dbReference>
<dbReference type="SUPFAM" id="SSF63748">
    <property type="entry name" value="Tudor/PWWP/MBT"/>
    <property type="match status" value="2"/>
</dbReference>
<evidence type="ECO:0000256" key="1">
    <source>
        <dbReference type="SAM" id="MobiDB-lite"/>
    </source>
</evidence>
<dbReference type="CDD" id="cd20409">
    <property type="entry name" value="Tudor_TDRD1_rpt2"/>
    <property type="match status" value="1"/>
</dbReference>
<sequence length="562" mass="62227">ESHPEKQTSEKEQSGKKSFVPVLKIESISTGDVFHVAITDIQNPGTFFCQKLQYAKKLAELMESMNNHYKQAPPSPGFSPVAGEICCAQFKEDNCWYRATVLNRDSQDSALVGYVDYGNVEHLQISRLRPIPASMLEFPLQAIHCKLAGVRPLDKTWSKEATAAMTSFVANKIITVRVVGQTEQQLQVELLDGSVNPELNISKRLIETGFAVEEGSGHVEINGLNKTNHSEGADAKTWKWVELPYGQTVEACVCMLYSPGKFYCQLYNEKDLKSLEQLNKSLGQYCMQNTAGKCDPKAGDMCCAFFSSDGNWYRAIVKDVNQDKTYKVLFVDYGNIEQVTADKLCDIAPTFMELPFQAIKCCLAGVKPVGEEWNKEATLTFQTHVAGLKLKAKAVGKNAKSYCVELMTGDPESSISEVLVTERKALRDAPQIPGGPAGNHHSSMPKPTKKAGENSSKCAVNGSSPTARMPALSPESKEPREPFRTIAPPPIDLPPSFKIPPRENTSCNANKPRARTEDKEHKQWKSVELPLGQAVEACVCMFYSPGEFYCQLFNEKGTKWQP</sequence>
<organism evidence="3 4">
    <name type="scientific">Hymenochirus boettgeri</name>
    <name type="common">Congo dwarf clawed frog</name>
    <dbReference type="NCBI Taxonomy" id="247094"/>
    <lineage>
        <taxon>Eukaryota</taxon>
        <taxon>Metazoa</taxon>
        <taxon>Chordata</taxon>
        <taxon>Craniata</taxon>
        <taxon>Vertebrata</taxon>
        <taxon>Euteleostomi</taxon>
        <taxon>Amphibia</taxon>
        <taxon>Batrachia</taxon>
        <taxon>Anura</taxon>
        <taxon>Pipoidea</taxon>
        <taxon>Pipidae</taxon>
        <taxon>Pipinae</taxon>
        <taxon>Hymenochirus</taxon>
    </lineage>
</organism>
<feature type="compositionally biased region" description="Polar residues" evidence="1">
    <location>
        <begin position="453"/>
        <end position="466"/>
    </location>
</feature>
<protein>
    <recommendedName>
        <fullName evidence="2">Tudor domain-containing protein</fullName>
    </recommendedName>
</protein>
<dbReference type="Proteomes" id="UP000812440">
    <property type="component" value="Unassembled WGS sequence"/>
</dbReference>
<feature type="region of interest" description="Disordered" evidence="1">
    <location>
        <begin position="429"/>
        <end position="521"/>
    </location>
</feature>
<proteinExistence type="predicted"/>
<dbReference type="InterPro" id="IPR047377">
    <property type="entry name" value="Tudor_TDRD1_rpt2"/>
</dbReference>
<evidence type="ECO:0000313" key="3">
    <source>
        <dbReference type="EMBL" id="KAG8430349.1"/>
    </source>
</evidence>
<feature type="domain" description="Tudor" evidence="2">
    <location>
        <begin position="295"/>
        <end position="354"/>
    </location>
</feature>
<dbReference type="AlphaFoldDB" id="A0A8T2ICP8"/>
<keyword evidence="4" id="KW-1185">Reference proteome</keyword>
<dbReference type="EMBL" id="JAACNH010001079">
    <property type="protein sequence ID" value="KAG8430349.1"/>
    <property type="molecule type" value="Genomic_DNA"/>
</dbReference>
<dbReference type="FunFam" id="2.30.30.140:FF:000018">
    <property type="entry name" value="Serine/threonine-protein kinase 31"/>
    <property type="match status" value="2"/>
</dbReference>
<dbReference type="Gene3D" id="2.30.30.140">
    <property type="match status" value="2"/>
</dbReference>
<feature type="non-terminal residue" evidence="3">
    <location>
        <position position="562"/>
    </location>
</feature>
<dbReference type="Pfam" id="PF00567">
    <property type="entry name" value="TUDOR"/>
    <property type="match status" value="2"/>
</dbReference>
<dbReference type="OrthoDB" id="341421at2759"/>
<accession>A0A8T2ICP8</accession>
<dbReference type="PANTHER" id="PTHR22948:SF29">
    <property type="entry name" value="FI02030P-RELATED"/>
    <property type="match status" value="1"/>
</dbReference>